<dbReference type="Proteomes" id="UP001497644">
    <property type="component" value="Chromosome 12"/>
</dbReference>
<keyword evidence="3" id="KW-1185">Reference proteome</keyword>
<organism evidence="2 3">
    <name type="scientific">Lasius platythorax</name>
    <dbReference type="NCBI Taxonomy" id="488582"/>
    <lineage>
        <taxon>Eukaryota</taxon>
        <taxon>Metazoa</taxon>
        <taxon>Ecdysozoa</taxon>
        <taxon>Arthropoda</taxon>
        <taxon>Hexapoda</taxon>
        <taxon>Insecta</taxon>
        <taxon>Pterygota</taxon>
        <taxon>Neoptera</taxon>
        <taxon>Endopterygota</taxon>
        <taxon>Hymenoptera</taxon>
        <taxon>Apocrita</taxon>
        <taxon>Aculeata</taxon>
        <taxon>Formicoidea</taxon>
        <taxon>Formicidae</taxon>
        <taxon>Formicinae</taxon>
        <taxon>Lasius</taxon>
        <taxon>Lasius</taxon>
    </lineage>
</organism>
<dbReference type="EMBL" id="OZ034835">
    <property type="protein sequence ID" value="CAL1677022.1"/>
    <property type="molecule type" value="Genomic_DNA"/>
</dbReference>
<evidence type="ECO:0000256" key="1">
    <source>
        <dbReference type="SAM" id="MobiDB-lite"/>
    </source>
</evidence>
<feature type="region of interest" description="Disordered" evidence="1">
    <location>
        <begin position="1"/>
        <end position="28"/>
    </location>
</feature>
<proteinExistence type="predicted"/>
<protein>
    <submittedName>
        <fullName evidence="2">Uncharacterized protein</fullName>
    </submittedName>
</protein>
<accession>A0AAV2NBV3</accession>
<evidence type="ECO:0000313" key="3">
    <source>
        <dbReference type="Proteomes" id="UP001497644"/>
    </source>
</evidence>
<reference evidence="2" key="1">
    <citation type="submission" date="2024-04" db="EMBL/GenBank/DDBJ databases">
        <authorList>
            <consortium name="Molecular Ecology Group"/>
        </authorList>
    </citation>
    <scope>NUCLEOTIDE SEQUENCE</scope>
</reference>
<sequence length="89" mass="9847">MGSDQSPAKDNGRASEGTDIGALDTVNSPGNCRRGEIYGGWIRQATRERNTLTYAVNPSIATRKNTLYADMRVILWDTTMAKEHKLNSM</sequence>
<name>A0AAV2NBV3_9HYME</name>
<gene>
    <name evidence="2" type="ORF">LPLAT_LOCUS3104</name>
</gene>
<evidence type="ECO:0000313" key="2">
    <source>
        <dbReference type="EMBL" id="CAL1677022.1"/>
    </source>
</evidence>
<dbReference type="AlphaFoldDB" id="A0AAV2NBV3"/>